<evidence type="ECO:0000313" key="3">
    <source>
        <dbReference type="EMBL" id="MBF7115312.1"/>
    </source>
</evidence>
<name>A0A1Y0VYH0_PEDPE</name>
<feature type="region of interest" description="Disordered" evidence="1">
    <location>
        <begin position="21"/>
        <end position="47"/>
    </location>
</feature>
<dbReference type="Proteomes" id="UP000743107">
    <property type="component" value="Unassembled WGS sequence"/>
</dbReference>
<reference evidence="3" key="2">
    <citation type="submission" date="2020-11" db="EMBL/GenBank/DDBJ databases">
        <title>Antibiotic susceptibility profiles of Pediococcus pentosaceus from various origins and their implications for the safety assessment of strains with food-technology applications.</title>
        <authorList>
            <person name="Shani N."/>
            <person name="Oberhaensli S."/>
            <person name="Arias E."/>
        </authorList>
    </citation>
    <scope>NUCLEOTIDE SEQUENCE</scope>
    <source>
        <strain evidence="4">FAM 19164</strain>
        <strain evidence="3">FAM 24207</strain>
    </source>
</reference>
<dbReference type="EMBL" id="JADOFP010000005">
    <property type="protein sequence ID" value="MBF7115312.1"/>
    <property type="molecule type" value="Genomic_DNA"/>
</dbReference>
<reference evidence="2 5" key="1">
    <citation type="submission" date="2017-05" db="EMBL/GenBank/DDBJ databases">
        <title>Genome sequence of Pediococcus pentosaceus strain SRCM100892.</title>
        <authorList>
            <person name="Cho S.H."/>
        </authorList>
    </citation>
    <scope>NUCLEOTIDE SEQUENCE [LARGE SCALE GENOMIC DNA]</scope>
    <source>
        <strain evidence="2 5">SRCM100892</strain>
    </source>
</reference>
<evidence type="ECO:0000313" key="5">
    <source>
        <dbReference type="Proteomes" id="UP000196118"/>
    </source>
</evidence>
<dbReference type="InterPro" id="IPR047909">
    <property type="entry name" value="SPJ_0845-like_N"/>
</dbReference>
<gene>
    <name evidence="3" type="ORF">ITQ90_07445</name>
    <name evidence="4" type="ORF">ITQ97_00415</name>
    <name evidence="2" type="ORF">S100892_00973</name>
</gene>
<evidence type="ECO:0000313" key="4">
    <source>
        <dbReference type="EMBL" id="MBF7126301.1"/>
    </source>
</evidence>
<sequence length="47" mass="5460">MGLTVKRNDNLEKMFDQLTTQTKTSVEEKEKKNKFLAKGTNKKDSKK</sequence>
<dbReference type="Proteomes" id="UP000196118">
    <property type="component" value="Chromosome"/>
</dbReference>
<dbReference type="NCBIfam" id="NF040897">
    <property type="entry name" value="SPJ_0845_Nterm"/>
    <property type="match status" value="1"/>
</dbReference>
<dbReference type="EMBL" id="CP021474">
    <property type="protein sequence ID" value="ARW19547.1"/>
    <property type="molecule type" value="Genomic_DNA"/>
</dbReference>
<dbReference type="Proteomes" id="UP001194632">
    <property type="component" value="Unassembled WGS sequence"/>
</dbReference>
<evidence type="ECO:0000313" key="2">
    <source>
        <dbReference type="EMBL" id="ARW19547.1"/>
    </source>
</evidence>
<organism evidence="2 5">
    <name type="scientific">Pediococcus pentosaceus</name>
    <dbReference type="NCBI Taxonomy" id="1255"/>
    <lineage>
        <taxon>Bacteria</taxon>
        <taxon>Bacillati</taxon>
        <taxon>Bacillota</taxon>
        <taxon>Bacilli</taxon>
        <taxon>Lactobacillales</taxon>
        <taxon>Lactobacillaceae</taxon>
        <taxon>Pediococcus</taxon>
    </lineage>
</organism>
<dbReference type="RefSeq" id="WP_011673516.1">
    <property type="nucleotide sequence ID" value="NZ_BEWQ01000003.1"/>
</dbReference>
<accession>A0A1Y0VYH0</accession>
<dbReference type="AlphaFoldDB" id="A0A1Y0VYH0"/>
<dbReference type="EMBL" id="JADOFV010000001">
    <property type="protein sequence ID" value="MBF7126301.1"/>
    <property type="molecule type" value="Genomic_DNA"/>
</dbReference>
<dbReference type="GeneID" id="51432654"/>
<protein>
    <submittedName>
        <fullName evidence="2">Uncharacterized protein</fullName>
    </submittedName>
</protein>
<evidence type="ECO:0000256" key="1">
    <source>
        <dbReference type="SAM" id="MobiDB-lite"/>
    </source>
</evidence>
<proteinExistence type="predicted"/>